<name>A0ABY6Z0N6_9BACL</name>
<gene>
    <name evidence="5" type="ORF">NZD86_19445</name>
</gene>
<dbReference type="InterPro" id="IPR000835">
    <property type="entry name" value="HTH_MarR-typ"/>
</dbReference>
<dbReference type="Proteomes" id="UP001164803">
    <property type="component" value="Chromosome"/>
</dbReference>
<evidence type="ECO:0000256" key="1">
    <source>
        <dbReference type="ARBA" id="ARBA00023015"/>
    </source>
</evidence>
<evidence type="ECO:0000256" key="3">
    <source>
        <dbReference type="ARBA" id="ARBA00023163"/>
    </source>
</evidence>
<reference evidence="5" key="1">
    <citation type="submission" date="2022-08" db="EMBL/GenBank/DDBJ databases">
        <title>Alicyclobacillus dauci DSM2870, complete genome.</title>
        <authorList>
            <person name="Wang Q."/>
            <person name="Cai R."/>
            <person name="Wang Z."/>
        </authorList>
    </citation>
    <scope>NUCLEOTIDE SEQUENCE</scope>
    <source>
        <strain evidence="5">DSM 28700</strain>
    </source>
</reference>
<dbReference type="EMBL" id="CP104064">
    <property type="protein sequence ID" value="WAH36376.1"/>
    <property type="molecule type" value="Genomic_DNA"/>
</dbReference>
<keyword evidence="1" id="KW-0805">Transcription regulation</keyword>
<dbReference type="PRINTS" id="PR00598">
    <property type="entry name" value="HTHMARR"/>
</dbReference>
<organism evidence="5 6">
    <name type="scientific">Alicyclobacillus dauci</name>
    <dbReference type="NCBI Taxonomy" id="1475485"/>
    <lineage>
        <taxon>Bacteria</taxon>
        <taxon>Bacillati</taxon>
        <taxon>Bacillota</taxon>
        <taxon>Bacilli</taxon>
        <taxon>Bacillales</taxon>
        <taxon>Alicyclobacillaceae</taxon>
        <taxon>Alicyclobacillus</taxon>
    </lineage>
</organism>
<proteinExistence type="predicted"/>
<dbReference type="PANTHER" id="PTHR33164:SF57">
    <property type="entry name" value="MARR-FAMILY TRANSCRIPTIONAL REGULATOR"/>
    <property type="match status" value="1"/>
</dbReference>
<dbReference type="RefSeq" id="WP_268043709.1">
    <property type="nucleotide sequence ID" value="NZ_CP104064.1"/>
</dbReference>
<evidence type="ECO:0000313" key="5">
    <source>
        <dbReference type="EMBL" id="WAH36376.1"/>
    </source>
</evidence>
<dbReference type="InterPro" id="IPR036390">
    <property type="entry name" value="WH_DNA-bd_sf"/>
</dbReference>
<dbReference type="SMART" id="SM00347">
    <property type="entry name" value="HTH_MARR"/>
    <property type="match status" value="1"/>
</dbReference>
<protein>
    <submittedName>
        <fullName evidence="5">Winged helix DNA-binding protein</fullName>
    </submittedName>
</protein>
<dbReference type="InterPro" id="IPR023187">
    <property type="entry name" value="Tscrpt_reg_MarR-type_CS"/>
</dbReference>
<dbReference type="InterPro" id="IPR036388">
    <property type="entry name" value="WH-like_DNA-bd_sf"/>
</dbReference>
<keyword evidence="2 5" id="KW-0238">DNA-binding</keyword>
<keyword evidence="3" id="KW-0804">Transcription</keyword>
<evidence type="ECO:0000313" key="6">
    <source>
        <dbReference type="Proteomes" id="UP001164803"/>
    </source>
</evidence>
<evidence type="ECO:0000256" key="2">
    <source>
        <dbReference type="ARBA" id="ARBA00023125"/>
    </source>
</evidence>
<dbReference type="GO" id="GO:0003677">
    <property type="term" value="F:DNA binding"/>
    <property type="evidence" value="ECO:0007669"/>
    <property type="project" value="UniProtKB-KW"/>
</dbReference>
<dbReference type="Pfam" id="PF12802">
    <property type="entry name" value="MarR_2"/>
    <property type="match status" value="1"/>
</dbReference>
<evidence type="ECO:0000259" key="4">
    <source>
        <dbReference type="PROSITE" id="PS50995"/>
    </source>
</evidence>
<sequence>MYTKQDLKIGALLRIAHQESSKIVHQRLIEAGYCDVNMTYAPVIQPLGFNPSGLTISDLAKLAGMTTQSMGELVQHLIRGGYVEKERSHHDRRTRIVKLTAKGEELSLFFYSVMADIEREWAMKVGHERFQELRNILVELIPSPIISES</sequence>
<keyword evidence="6" id="KW-1185">Reference proteome</keyword>
<dbReference type="PANTHER" id="PTHR33164">
    <property type="entry name" value="TRANSCRIPTIONAL REGULATOR, MARR FAMILY"/>
    <property type="match status" value="1"/>
</dbReference>
<dbReference type="Gene3D" id="1.10.10.10">
    <property type="entry name" value="Winged helix-like DNA-binding domain superfamily/Winged helix DNA-binding domain"/>
    <property type="match status" value="1"/>
</dbReference>
<dbReference type="SUPFAM" id="SSF46785">
    <property type="entry name" value="Winged helix' DNA-binding domain"/>
    <property type="match status" value="1"/>
</dbReference>
<dbReference type="PROSITE" id="PS01117">
    <property type="entry name" value="HTH_MARR_1"/>
    <property type="match status" value="1"/>
</dbReference>
<dbReference type="PROSITE" id="PS50995">
    <property type="entry name" value="HTH_MARR_2"/>
    <property type="match status" value="1"/>
</dbReference>
<dbReference type="InterPro" id="IPR039422">
    <property type="entry name" value="MarR/SlyA-like"/>
</dbReference>
<accession>A0ABY6Z0N6</accession>
<feature type="domain" description="HTH marR-type" evidence="4">
    <location>
        <begin position="5"/>
        <end position="142"/>
    </location>
</feature>